<feature type="region of interest" description="Disordered" evidence="2">
    <location>
        <begin position="1623"/>
        <end position="1656"/>
    </location>
</feature>
<dbReference type="PANTHER" id="PTHR23159:SF31">
    <property type="entry name" value="CENTROSOME-ASSOCIATED PROTEIN CEP250 ISOFORM X1"/>
    <property type="match status" value="1"/>
</dbReference>
<evidence type="ECO:0000313" key="4">
    <source>
        <dbReference type="Proteomes" id="UP000232323"/>
    </source>
</evidence>
<feature type="coiled-coil region" evidence="1">
    <location>
        <begin position="1283"/>
        <end position="1324"/>
    </location>
</feature>
<feature type="coiled-coil region" evidence="1">
    <location>
        <begin position="1399"/>
        <end position="1475"/>
    </location>
</feature>
<reference evidence="3 4" key="1">
    <citation type="submission" date="2017-08" db="EMBL/GenBank/DDBJ databases">
        <title>Acidophilic green algal genome provides insights into adaptation to an acidic environment.</title>
        <authorList>
            <person name="Hirooka S."/>
            <person name="Hirose Y."/>
            <person name="Kanesaki Y."/>
            <person name="Higuchi S."/>
            <person name="Fujiwara T."/>
            <person name="Onuma R."/>
            <person name="Era A."/>
            <person name="Ohbayashi R."/>
            <person name="Uzuka A."/>
            <person name="Nozaki H."/>
            <person name="Yoshikawa H."/>
            <person name="Miyagishima S.Y."/>
        </authorList>
    </citation>
    <scope>NUCLEOTIDE SEQUENCE [LARGE SCALE GENOMIC DNA]</scope>
    <source>
        <strain evidence="3 4">NIES-2499</strain>
    </source>
</reference>
<feature type="region of interest" description="Disordered" evidence="2">
    <location>
        <begin position="2860"/>
        <end position="2890"/>
    </location>
</feature>
<protein>
    <submittedName>
        <fullName evidence="3">Uncharacterized protein</fullName>
    </submittedName>
</protein>
<feature type="coiled-coil region" evidence="1">
    <location>
        <begin position="906"/>
        <end position="1010"/>
    </location>
</feature>
<feature type="coiled-coil region" evidence="1">
    <location>
        <begin position="613"/>
        <end position="668"/>
    </location>
</feature>
<feature type="coiled-coil region" evidence="1">
    <location>
        <begin position="368"/>
        <end position="430"/>
    </location>
</feature>
<keyword evidence="4" id="KW-1185">Reference proteome</keyword>
<feature type="compositionally biased region" description="Polar residues" evidence="2">
    <location>
        <begin position="168"/>
        <end position="193"/>
    </location>
</feature>
<evidence type="ECO:0000256" key="1">
    <source>
        <dbReference type="SAM" id="Coils"/>
    </source>
</evidence>
<gene>
    <name evidence="3" type="ORF">CEUSTIGMA_g8085.t1</name>
</gene>
<name>A0A250XD16_9CHLO</name>
<dbReference type="PANTHER" id="PTHR23159">
    <property type="entry name" value="CENTROSOMAL PROTEIN 2"/>
    <property type="match status" value="1"/>
</dbReference>
<accession>A0A250XD16</accession>
<feature type="coiled-coil region" evidence="1">
    <location>
        <begin position="1951"/>
        <end position="2013"/>
    </location>
</feature>
<evidence type="ECO:0000256" key="2">
    <source>
        <dbReference type="SAM" id="MobiDB-lite"/>
    </source>
</evidence>
<dbReference type="Proteomes" id="UP000232323">
    <property type="component" value="Unassembled WGS sequence"/>
</dbReference>
<feature type="coiled-coil region" evidence="1">
    <location>
        <begin position="2179"/>
        <end position="2317"/>
    </location>
</feature>
<feature type="region of interest" description="Disordered" evidence="2">
    <location>
        <begin position="258"/>
        <end position="300"/>
    </location>
</feature>
<feature type="coiled-coil region" evidence="1">
    <location>
        <begin position="697"/>
        <end position="870"/>
    </location>
</feature>
<feature type="compositionally biased region" description="Polar residues" evidence="2">
    <location>
        <begin position="1832"/>
        <end position="1841"/>
    </location>
</feature>
<feature type="region of interest" description="Disordered" evidence="2">
    <location>
        <begin position="1679"/>
        <end position="1711"/>
    </location>
</feature>
<feature type="region of interest" description="Disordered" evidence="2">
    <location>
        <begin position="1832"/>
        <end position="1878"/>
    </location>
</feature>
<feature type="region of interest" description="Disordered" evidence="2">
    <location>
        <begin position="2396"/>
        <end position="2419"/>
    </location>
</feature>
<sequence>MSHNSTRLPTPTHTLQSSAAHHASMQQLMQTPNNSTTIMPQKTHSTISNKREYIDESLSYHSGKVPLNNNSPHIDASSSSIMKTPTDVSQIRDDIESFLLSLPLGSDAEAADVEHMVAERLLETEVARAMLQQKVQQWAHVASELHDMVSRQQVLLLQQQTDQQQQQKRASNASSPQYSTASGATPASVSASKSYPVKNLPEVREAIKNLVAWQQLHLQPPLNHNQCLPPDDDSSSTARLFMTPVHSHHNRQLQQQALAAAAPAASVGSSRELHHHLPYGGSSFSTAGETDKQRTTFPSPGDYVVMTASSRAWSSGGGAAAADGDGVVVVTAQPRQYSSSTTSTTSYMLSGNSLPAAAEPAPPQSGQAEQYAVALALAKDERDRLRRALLDAEMDLQKMSDQSKVAKEKVQHAEAESAVLKSQLLQLRAAASAGLVTQEGITTRNEAGGDHEVGLPASSGMEINSSSVIMSAGSVSQATLIKPQEVEIQKLRHQVAQQESLIEELKVQAEASLRSIDEALVGARKEGEMEAEAVHRRQALKVQREHDEHLSTVKQELVQLHAVLRQKTRDEEGLRKQLLECQNALKETQACQVQAEAQAHVLRSEAEGTVDKIRNLGVQVTDLSELKEQLERELKLLSQQHVERSCDIEVLQSENEFMRAQLESQNVQFSQLEVLRREAGDLLHGQHDQISRLEMIKKELEARVAHELQLRVELEERIKKELEAQVAHEVQLRVELEERLKKELEAQVAHEVQLRVELEERLQKEMSAALKLTEERVSAEVIQMQSQLHGNRLEDLIADMQKERASREKAESELEREKGLREELQSELSALHDQLGKYAGQVRELEATRLQLVEETARQLSGQLAASETQLSAECVQRALLMDEVSQLTAQNQVLEGHLLDAAGMKLELEEELMMLQNDRLAAQEQLHKEVALRVQAESRVQEVQQAEAGAQARLEEAKALLEDAKGSQERLQVQLLQQEAQDRVASAKLKLLQQQLSEQHRLREVAEAELEQQATLQLRLRTELESHQQQLESNSADIKEMCGENVRLNAQVLELKDGIQLQQAATSECMRNEAKALEEVLRWQAETESARAATLSLADVCEGLKKKLVEVEEAMMRQGCEFSEWQMESARKQLCAAERYQQEVQEVRTAASEVERKLRDQLHSCEERLHEAEEHILRLASEVEVQLQAVAREKLACDTLGMELQVWRAHAEGEAAEKLEGCLQELAAWRRMAEQAGSELHRAMQDSSAWERKAQVLAEQHEVARLHEESEESELEEVSHKLLEALAAAADAEGRVQAAEMQVQLLAAQLMELRDHVTALETQRLAAGSHNQKEADDESLAAGSQNQKEADDESLAAGSHNQKEEDDESLAAGSHNQKEADDESLAAGLVPVHTDAMIIELQGQLLELESQLSQATEKNVMYELQVQQSKEAEQQMKLQLSQATEKNVMYELQVQQSKEAEQQMKLQLSQATEKNVMYELKVQQSKEAEQQMKLQLRFAHGMLHDFEMKDQQSMEQVKELGEQLRRAREKLIELEAMLERSEEMHYLALTSQAEQLQEELEHAKLHALKAVQSLTESYVRVSDAERSVQEAASRALEAEKLAEKTDERAEKVKERALMAEERAELAEERAHKAEEAAGHAEERALKAEERAEKAEEALDDAEMMFAQYTLSQQKEHSAGFNKSAVAPGSSSPPQLWADKPPSAGSHALSSSSSSSLLIVPELQQLPDNGSRHADEEESSMITAMDAGCSDNSVVLPSSVDGGCTSLEAPMYDDNIQQAEVCGFEVASDDGMTLQRPLTDAEAVSSGVLRPADPSVNSSGLISGGRRNRALSSGIVTSSRRWSAAGSEHATPSRTMHSAAGNEHGTPSRRQSAAGNNSRGVVVIEKPIMSQSDLEALLDGMRSELRTAKADIQTHKAEVRASRSAAAAAKAEAGRLRDDVARERYDHAGSLEEYDLALGRLKQKMEAVDKEREVEVKKRLKMETIIAALNAELASLNKDHKDLQDQLVIKEHELSRLVSQLEERAALIEELSHASGNAAHQVHAAEQAVQKAGVRSDTLAAELDHVQHLYAESSERLRSAQRLTSTLSAEAEVVQRRLTASEEAARMAEETLRQQESECLVLRQRAELSEVEVQSCRAQLRSAGSGAVSALQELTKCQEQLLKCQEEQAKGMKQQSTLSERLRSAQAEAEAGKQALEEADERLRRERVVVAELREEAVRRAEGERDLLHRLREQERRLREAEGEVEDLRHEAERLRSEATLHLKEKQESSSAVDQVLELEMTVSKLRRELERSDKSSRILEQEIQNLQQQLSHREDELKVKIRGLDLLERQLEGCQQQGVERDRLIRSLEVKVAEAQGGDEAGRAARNQVRQLESQVTSLRHTVACREDQLRKLLGRPSTQSLPPIPSPAVSAATSASTKSMKHISRINCRCEDKCEDRDSRRCRLLPAAEDGPASCSSQEAASASSGHASVKYQAGTTASILKASGLLPDGMSSSISAALHDIPPVPLPTPTNYHYHSKWDPANPTHSSSRQHAAADAHHHDTSWENIDNALPQVAETAGSASAMSNTGASLTLGPAGSSSSRDDDYVLNVSCGHAEDDDDEGGDDDDTREKTPKLFITQQPTDHPHYTSSAEGLVATVRSTRHLQQQKDEAAPDADPSFIPSSSAANYGARGSSGNIVSHDTDDDMMYYSTTPSRSKKASRPAPGVLPAGHALKYPQQQQQQGISGIARTAAARESIQPAVTTHHKHSSPKQAGDATAATPSLTTNRGGGPATHIAPSSWASPASTASAKSRHRLQLLQSPLPPSAASPAAAAASMTGSAKRLQSVLVRREREMQKTSLRITALEERLLGLAVLPQSKGSRSKVDVGTNRNSSGGGGGGTEEEDQRLGLAVLRRSNHHNHQRLND</sequence>
<feature type="region of interest" description="Disordered" evidence="2">
    <location>
        <begin position="1327"/>
        <end position="1384"/>
    </location>
</feature>
<feature type="region of interest" description="Disordered" evidence="2">
    <location>
        <begin position="2518"/>
        <end position="2543"/>
    </location>
</feature>
<feature type="coiled-coil region" evidence="1">
    <location>
        <begin position="1138"/>
        <end position="1183"/>
    </location>
</feature>
<dbReference type="EMBL" id="BEGY01000055">
    <property type="protein sequence ID" value="GAX80650.1"/>
    <property type="molecule type" value="Genomic_DNA"/>
</dbReference>
<feature type="region of interest" description="Disordered" evidence="2">
    <location>
        <begin position="1"/>
        <end position="23"/>
    </location>
</feature>
<organism evidence="3 4">
    <name type="scientific">Chlamydomonas eustigma</name>
    <dbReference type="NCBI Taxonomy" id="1157962"/>
    <lineage>
        <taxon>Eukaryota</taxon>
        <taxon>Viridiplantae</taxon>
        <taxon>Chlorophyta</taxon>
        <taxon>core chlorophytes</taxon>
        <taxon>Chlorophyceae</taxon>
        <taxon>CS clade</taxon>
        <taxon>Chlamydomonadales</taxon>
        <taxon>Chlamydomonadaceae</taxon>
        <taxon>Chlamydomonas</taxon>
    </lineage>
</organism>
<feature type="compositionally biased region" description="Polar residues" evidence="2">
    <location>
        <begin position="1868"/>
        <end position="1878"/>
    </location>
</feature>
<feature type="compositionally biased region" description="Low complexity" evidence="2">
    <location>
        <begin position="2409"/>
        <end position="2418"/>
    </location>
</feature>
<dbReference type="STRING" id="1157962.A0A250XD16"/>
<feature type="region of interest" description="Disordered" evidence="2">
    <location>
        <begin position="2644"/>
        <end position="2795"/>
    </location>
</feature>
<feature type="compositionally biased region" description="Low complexity" evidence="2">
    <location>
        <begin position="2778"/>
        <end position="2791"/>
    </location>
</feature>
<keyword evidence="1" id="KW-0175">Coiled coil</keyword>
<evidence type="ECO:0000313" key="3">
    <source>
        <dbReference type="EMBL" id="GAX80650.1"/>
    </source>
</evidence>
<feature type="coiled-coil region" evidence="1">
    <location>
        <begin position="2098"/>
        <end position="2125"/>
    </location>
</feature>
<feature type="region of interest" description="Disordered" evidence="2">
    <location>
        <begin position="160"/>
        <end position="194"/>
    </location>
</feature>
<proteinExistence type="predicted"/>
<comment type="caution">
    <text evidence="3">The sequence shown here is derived from an EMBL/GenBank/DDBJ whole genome shotgun (WGS) entry which is preliminary data.</text>
</comment>